<feature type="compositionally biased region" description="Acidic residues" evidence="7">
    <location>
        <begin position="157"/>
        <end position="175"/>
    </location>
</feature>
<dbReference type="InterPro" id="IPR027417">
    <property type="entry name" value="P-loop_NTPase"/>
</dbReference>
<dbReference type="PROSITE" id="PS00870">
    <property type="entry name" value="CLPAB_1"/>
    <property type="match status" value="1"/>
</dbReference>
<evidence type="ECO:0000256" key="4">
    <source>
        <dbReference type="ARBA" id="ARBA00023186"/>
    </source>
</evidence>
<keyword evidence="9" id="KW-0378">Hydrolase</keyword>
<dbReference type="EMBL" id="CP011125">
    <property type="protein sequence ID" value="AKF06861.1"/>
    <property type="molecule type" value="Genomic_DNA"/>
</dbReference>
<dbReference type="Gene3D" id="3.40.50.300">
    <property type="entry name" value="P-loop containing nucleotide triphosphate hydrolases"/>
    <property type="match status" value="2"/>
</dbReference>
<dbReference type="PROSITE" id="PS51903">
    <property type="entry name" value="CLP_R"/>
    <property type="match status" value="1"/>
</dbReference>
<dbReference type="InterPro" id="IPR001270">
    <property type="entry name" value="ClpA/B"/>
</dbReference>
<dbReference type="AlphaFoldDB" id="A0A0F6W416"/>
<dbReference type="SMART" id="SM01086">
    <property type="entry name" value="ClpB_D2-small"/>
    <property type="match status" value="1"/>
</dbReference>
<evidence type="ECO:0000256" key="5">
    <source>
        <dbReference type="PROSITE-ProRule" id="PRU01251"/>
    </source>
</evidence>
<comment type="similarity">
    <text evidence="6">Belongs to the ClpA/ClpB family.</text>
</comment>
<feature type="region of interest" description="Disordered" evidence="7">
    <location>
        <begin position="141"/>
        <end position="183"/>
    </location>
</feature>
<keyword evidence="2 6" id="KW-0547">Nucleotide-binding</keyword>
<dbReference type="InterPro" id="IPR019489">
    <property type="entry name" value="Clp_ATPase_C"/>
</dbReference>
<dbReference type="GO" id="GO:0034605">
    <property type="term" value="P:cellular response to heat"/>
    <property type="evidence" value="ECO:0007669"/>
    <property type="project" value="TreeGrafter"/>
</dbReference>
<keyword evidence="1 5" id="KW-0677">Repeat</keyword>
<dbReference type="Pfam" id="PF17871">
    <property type="entry name" value="AAA_lid_9"/>
    <property type="match status" value="1"/>
</dbReference>
<dbReference type="InterPro" id="IPR018368">
    <property type="entry name" value="ClpA/B_CS1"/>
</dbReference>
<dbReference type="SUPFAM" id="SSF52540">
    <property type="entry name" value="P-loop containing nucleoside triphosphate hydrolases"/>
    <property type="match status" value="2"/>
</dbReference>
<dbReference type="PANTHER" id="PTHR11638">
    <property type="entry name" value="ATP-DEPENDENT CLP PROTEASE"/>
    <property type="match status" value="1"/>
</dbReference>
<keyword evidence="4 6" id="KW-0143">Chaperone</keyword>
<dbReference type="GO" id="GO:0016887">
    <property type="term" value="F:ATP hydrolysis activity"/>
    <property type="evidence" value="ECO:0007669"/>
    <property type="project" value="InterPro"/>
</dbReference>
<dbReference type="InterPro" id="IPR041546">
    <property type="entry name" value="ClpA/ClpB_AAA_lid"/>
</dbReference>
<protein>
    <submittedName>
        <fullName evidence="9">ATP-dependent Clp protease ATP-binding subunit ClpA</fullName>
    </submittedName>
</protein>
<keyword evidence="9" id="KW-0645">Protease</keyword>
<name>A0A0F6W416_9BACT</name>
<evidence type="ECO:0000256" key="7">
    <source>
        <dbReference type="SAM" id="MobiDB-lite"/>
    </source>
</evidence>
<dbReference type="Proteomes" id="UP000034883">
    <property type="component" value="Chromosome"/>
</dbReference>
<dbReference type="GO" id="GO:0006508">
    <property type="term" value="P:proteolysis"/>
    <property type="evidence" value="ECO:0007669"/>
    <property type="project" value="UniProtKB-KW"/>
</dbReference>
<dbReference type="PRINTS" id="PR00300">
    <property type="entry name" value="CLPPROTEASEA"/>
</dbReference>
<organism evidence="9 10">
    <name type="scientific">Sandaracinus amylolyticus</name>
    <dbReference type="NCBI Taxonomy" id="927083"/>
    <lineage>
        <taxon>Bacteria</taxon>
        <taxon>Pseudomonadati</taxon>
        <taxon>Myxococcota</taxon>
        <taxon>Polyangia</taxon>
        <taxon>Polyangiales</taxon>
        <taxon>Sandaracinaceae</taxon>
        <taxon>Sandaracinus</taxon>
    </lineage>
</organism>
<dbReference type="FunFam" id="3.40.50.300:FF:000025">
    <property type="entry name" value="ATP-dependent Clp protease subunit"/>
    <property type="match status" value="1"/>
</dbReference>
<dbReference type="Gene3D" id="1.10.1780.10">
    <property type="entry name" value="Clp, N-terminal domain"/>
    <property type="match status" value="1"/>
</dbReference>
<dbReference type="Pfam" id="PF00004">
    <property type="entry name" value="AAA"/>
    <property type="match status" value="1"/>
</dbReference>
<evidence type="ECO:0000313" key="10">
    <source>
        <dbReference type="Proteomes" id="UP000034883"/>
    </source>
</evidence>
<dbReference type="InterPro" id="IPR013461">
    <property type="entry name" value="ClpA"/>
</dbReference>
<dbReference type="InterPro" id="IPR050130">
    <property type="entry name" value="ClpA_ClpB"/>
</dbReference>
<feature type="domain" description="Clp R" evidence="8">
    <location>
        <begin position="1"/>
        <end position="64"/>
    </location>
</feature>
<accession>A0A0F6W416</accession>
<dbReference type="SMART" id="SM00382">
    <property type="entry name" value="AAA"/>
    <property type="match status" value="2"/>
</dbReference>
<dbReference type="NCBIfam" id="TIGR02639">
    <property type="entry name" value="ClpA"/>
    <property type="match status" value="1"/>
</dbReference>
<dbReference type="CDD" id="cd19499">
    <property type="entry name" value="RecA-like_ClpB_Hsp104-like"/>
    <property type="match status" value="1"/>
</dbReference>
<dbReference type="InterPro" id="IPR004176">
    <property type="entry name" value="Clp_R_N"/>
</dbReference>
<dbReference type="Pfam" id="PF10431">
    <property type="entry name" value="ClpB_D2-small"/>
    <property type="match status" value="1"/>
</dbReference>
<dbReference type="Pfam" id="PF07724">
    <property type="entry name" value="AAA_2"/>
    <property type="match status" value="1"/>
</dbReference>
<evidence type="ECO:0000256" key="2">
    <source>
        <dbReference type="ARBA" id="ARBA00022741"/>
    </source>
</evidence>
<keyword evidence="3 6" id="KW-0067">ATP-binding</keyword>
<dbReference type="GO" id="GO:0005737">
    <property type="term" value="C:cytoplasm"/>
    <property type="evidence" value="ECO:0007669"/>
    <property type="project" value="TreeGrafter"/>
</dbReference>
<dbReference type="GO" id="GO:0043335">
    <property type="term" value="P:protein unfolding"/>
    <property type="evidence" value="ECO:0007669"/>
    <property type="project" value="InterPro"/>
</dbReference>
<dbReference type="InterPro" id="IPR036628">
    <property type="entry name" value="Clp_N_dom_sf"/>
</dbReference>
<dbReference type="PANTHER" id="PTHR11638:SF111">
    <property type="entry name" value="ATP-DEPENDENT CLP PROTEASE ATP-BINDING SUBUNIT CLPA"/>
    <property type="match status" value="1"/>
</dbReference>
<proteinExistence type="inferred from homology"/>
<dbReference type="InterPro" id="IPR003593">
    <property type="entry name" value="AAA+_ATPase"/>
</dbReference>
<dbReference type="CDD" id="cd00009">
    <property type="entry name" value="AAA"/>
    <property type="match status" value="1"/>
</dbReference>
<evidence type="ECO:0000256" key="6">
    <source>
        <dbReference type="RuleBase" id="RU004432"/>
    </source>
</evidence>
<dbReference type="InterPro" id="IPR028299">
    <property type="entry name" value="ClpA/B_CS2"/>
</dbReference>
<dbReference type="GO" id="GO:0008233">
    <property type="term" value="F:peptidase activity"/>
    <property type="evidence" value="ECO:0007669"/>
    <property type="project" value="UniProtKB-KW"/>
</dbReference>
<evidence type="ECO:0000256" key="1">
    <source>
        <dbReference type="ARBA" id="ARBA00022737"/>
    </source>
</evidence>
<sequence>MIAKELQATLRKAYEEARRMRHEFVTLEHLLLALCDDPKAAKALDACRANRHKLRKSLAEWLENHLEAVPDEDGDELQPHQTIAVERVLQRAAIHAISSEMKQIDGGSVLVQLFHERDSQAVYLLSQQGVSQFDLKRYVSHGAGPEGDASGAGSFGEGEEDESDDAGLGDEDEEGGGAARDPLKAYTVDLNAEAREGRIDPLIGRDLELERTIQVLCRRRKNNPVFVGEPGVGKTAIAEGLALHIVEGKVPEVLRGATIYSLDMGSLLAGTKYRGQFEERLKGVIKKLQEHEDAILFIDEIHTIVGAGATTGSSMDASNILKPALASGKLRCIGSTTFQEYKGSFERDRALARRFQKIDIGEPSIDDSILILEGLRSRYEEHHGVKYLPGTIEASVKLSAKHIVERLLPDKAIDVIDEAGAQDRMRNERTREVTLRDIERVVAKMARIPEKTVSAGEQERLRDIEADLKRVVYGQDDAIAKIASAIKLSRAGLRTGDKPIGNFLFSGPTGVGKTELARQLAKTLGVELIRFDMSEYQERHTVSRLIGAPPGYVGFDQGGLLTDAIRKQPYAVLLLDEIEKAHPDLFNVLLQVMDHATLTDNNGRKADFRNVVLIMTTNAGAQDMAKRALGFGAGVEGADLSKAKQAIERTFSPEFRNRLDAWVLFGGLSRDVILKVVDKEVGLLRAQIAEKKIELELTSAAREWLADKGYDPAFGARPMGRTVEQFLKKPLAEALLFGPLKEGGTVVFDVVEKDGETTVAPKFVDVKTTIEA</sequence>
<evidence type="ECO:0000256" key="3">
    <source>
        <dbReference type="ARBA" id="ARBA00022840"/>
    </source>
</evidence>
<dbReference type="PROSITE" id="PS00871">
    <property type="entry name" value="CLPAB_2"/>
    <property type="match status" value="1"/>
</dbReference>
<dbReference type="Pfam" id="PF02861">
    <property type="entry name" value="Clp_N"/>
    <property type="match status" value="1"/>
</dbReference>
<reference evidence="9 10" key="1">
    <citation type="submission" date="2015-03" db="EMBL/GenBank/DDBJ databases">
        <title>Genome assembly of Sandaracinus amylolyticus DSM 53668.</title>
        <authorList>
            <person name="Sharma G."/>
            <person name="Subramanian S."/>
        </authorList>
    </citation>
    <scope>NUCLEOTIDE SEQUENCE [LARGE SCALE GENOMIC DNA]</scope>
    <source>
        <strain evidence="9 10">DSM 53668</strain>
    </source>
</reference>
<dbReference type="InterPro" id="IPR003959">
    <property type="entry name" value="ATPase_AAA_core"/>
</dbReference>
<dbReference type="GO" id="GO:0005524">
    <property type="term" value="F:ATP binding"/>
    <property type="evidence" value="ECO:0007669"/>
    <property type="project" value="UniProtKB-KW"/>
</dbReference>
<dbReference type="KEGG" id="samy:DB32_004010"/>
<evidence type="ECO:0000313" key="9">
    <source>
        <dbReference type="EMBL" id="AKF06861.1"/>
    </source>
</evidence>
<dbReference type="Gene3D" id="1.10.8.60">
    <property type="match status" value="2"/>
</dbReference>
<dbReference type="SUPFAM" id="SSF81923">
    <property type="entry name" value="Double Clp-N motif"/>
    <property type="match status" value="1"/>
</dbReference>
<keyword evidence="10" id="KW-1185">Reference proteome</keyword>
<evidence type="ECO:0000259" key="8">
    <source>
        <dbReference type="PROSITE" id="PS51903"/>
    </source>
</evidence>
<gene>
    <name evidence="9" type="ORF">DB32_004010</name>
</gene>
<dbReference type="STRING" id="927083.DB32_004010"/>